<proteinExistence type="predicted"/>
<evidence type="ECO:0000259" key="3">
    <source>
        <dbReference type="Pfam" id="PF14008"/>
    </source>
</evidence>
<keyword evidence="1" id="KW-0325">Glycoprotein</keyword>
<evidence type="ECO:0000259" key="2">
    <source>
        <dbReference type="Pfam" id="PF00149"/>
    </source>
</evidence>
<dbReference type="InterPro" id="IPR029052">
    <property type="entry name" value="Metallo-depent_PP-like"/>
</dbReference>
<dbReference type="Gene3D" id="3.60.21.10">
    <property type="match status" value="1"/>
</dbReference>
<dbReference type="HOGENOM" id="CLU_013387_3_0_1"/>
<reference evidence="4 5" key="1">
    <citation type="journal article" date="2004" name="Science">
        <title>The genome of the diatom Thalassiosira pseudonana: ecology, evolution, and metabolism.</title>
        <authorList>
            <person name="Armbrust E.V."/>
            <person name="Berges J.A."/>
            <person name="Bowler C."/>
            <person name="Green B.R."/>
            <person name="Martinez D."/>
            <person name="Putnam N.H."/>
            <person name="Zhou S."/>
            <person name="Allen A.E."/>
            <person name="Apt K.E."/>
            <person name="Bechner M."/>
            <person name="Brzezinski M.A."/>
            <person name="Chaal B.K."/>
            <person name="Chiovitti A."/>
            <person name="Davis A.K."/>
            <person name="Demarest M.S."/>
            <person name="Detter J.C."/>
            <person name="Glavina T."/>
            <person name="Goodstein D."/>
            <person name="Hadi M.Z."/>
            <person name="Hellsten U."/>
            <person name="Hildebrand M."/>
            <person name="Jenkins B.D."/>
            <person name="Jurka J."/>
            <person name="Kapitonov V.V."/>
            <person name="Kroger N."/>
            <person name="Lau W.W."/>
            <person name="Lane T.W."/>
            <person name="Larimer F.W."/>
            <person name="Lippmeier J.C."/>
            <person name="Lucas S."/>
            <person name="Medina M."/>
            <person name="Montsant A."/>
            <person name="Obornik M."/>
            <person name="Parker M.S."/>
            <person name="Palenik B."/>
            <person name="Pazour G.J."/>
            <person name="Richardson P.M."/>
            <person name="Rynearson T.A."/>
            <person name="Saito M.A."/>
            <person name="Schwartz D.C."/>
            <person name="Thamatrakoln K."/>
            <person name="Valentin K."/>
            <person name="Vardi A."/>
            <person name="Wilkerson F.P."/>
            <person name="Rokhsar D.S."/>
        </authorList>
    </citation>
    <scope>NUCLEOTIDE SEQUENCE [LARGE SCALE GENOMIC DNA]</scope>
    <source>
        <strain evidence="4 5">CCMP1335</strain>
    </source>
</reference>
<dbReference type="CDD" id="cd00839">
    <property type="entry name" value="MPP_PAPs"/>
    <property type="match status" value="1"/>
</dbReference>
<dbReference type="InParanoid" id="B8BZ64"/>
<keyword evidence="5" id="KW-1185">Reference proteome</keyword>
<dbReference type="PANTHER" id="PTHR45778:SF7">
    <property type="entry name" value="PURPLE ACID PHOSPHATASE"/>
    <property type="match status" value="1"/>
</dbReference>
<name>B8BZ64_THAPS</name>
<dbReference type="SUPFAM" id="SSF56300">
    <property type="entry name" value="Metallo-dependent phosphatases"/>
    <property type="match status" value="1"/>
</dbReference>
<feature type="domain" description="Calcineurin-like phosphoesterase" evidence="2">
    <location>
        <begin position="12"/>
        <end position="184"/>
    </location>
</feature>
<dbReference type="Pfam" id="PF00149">
    <property type="entry name" value="Metallophos"/>
    <property type="match status" value="1"/>
</dbReference>
<dbReference type="InterPro" id="IPR025733">
    <property type="entry name" value="PAPs_C"/>
</dbReference>
<dbReference type="AlphaFoldDB" id="B8BZ64"/>
<sequence>MVDDQNQTINSIHHIGDLSYACGAGHIWDAFMDMIQPFAARVPMMVGVGNKEYDHTAGGKGKDPSGMETDGGECGVPISKRFAAPENGNGVFWYSYSQSLVHTVVLSSEHNLTKGSDQYNWFEHNLQSINRTTTPWVVVETHRPLYNSDLFWDERSVGIAMQEEIEDLLYEHVDLVLSGHYHSYLRTCNGLYRNSCYSGGPTHITVGTGGAPLGKAKQIPNKWTEFHDHAHHGIGRASVFNESSLHWEFVAVGGNVIDEVWIERTRSS</sequence>
<dbReference type="Pfam" id="PF14008">
    <property type="entry name" value="Metallophos_C"/>
    <property type="match status" value="1"/>
</dbReference>
<accession>B8BZ64</accession>
<dbReference type="PANTHER" id="PTHR45778">
    <property type="entry name" value="PURPLE ACID PHOSPHATASE-RELATED"/>
    <property type="match status" value="1"/>
</dbReference>
<dbReference type="EMBL" id="CM000641">
    <property type="protein sequence ID" value="EED93293.1"/>
    <property type="molecule type" value="Genomic_DNA"/>
</dbReference>
<gene>
    <name evidence="4" type="ORF">THAPSDRAFT_268671</name>
</gene>
<evidence type="ECO:0008006" key="6">
    <source>
        <dbReference type="Google" id="ProtNLM"/>
    </source>
</evidence>
<dbReference type="GO" id="GO:0016787">
    <property type="term" value="F:hydrolase activity"/>
    <property type="evidence" value="ECO:0007669"/>
    <property type="project" value="InterPro"/>
</dbReference>
<dbReference type="PaxDb" id="35128-Thaps268671"/>
<dbReference type="eggNOG" id="KOG1378">
    <property type="taxonomic scope" value="Eukaryota"/>
</dbReference>
<dbReference type="InterPro" id="IPR041792">
    <property type="entry name" value="MPP_PAP"/>
</dbReference>
<feature type="domain" description="Purple acid phosphatase C-terminal" evidence="3">
    <location>
        <begin position="200"/>
        <end position="259"/>
    </location>
</feature>
<organism evidence="4 5">
    <name type="scientific">Thalassiosira pseudonana</name>
    <name type="common">Marine diatom</name>
    <name type="synonym">Cyclotella nana</name>
    <dbReference type="NCBI Taxonomy" id="35128"/>
    <lineage>
        <taxon>Eukaryota</taxon>
        <taxon>Sar</taxon>
        <taxon>Stramenopiles</taxon>
        <taxon>Ochrophyta</taxon>
        <taxon>Bacillariophyta</taxon>
        <taxon>Coscinodiscophyceae</taxon>
        <taxon>Thalassiosirophycidae</taxon>
        <taxon>Thalassiosirales</taxon>
        <taxon>Thalassiosiraceae</taxon>
        <taxon>Thalassiosira</taxon>
    </lineage>
</organism>
<dbReference type="RefSeq" id="XP_002289756.1">
    <property type="nucleotide sequence ID" value="XM_002289720.1"/>
</dbReference>
<protein>
    <recommendedName>
        <fullName evidence="6">Calcineurin-like phosphoesterase domain-containing protein</fullName>
    </recommendedName>
</protein>
<dbReference type="GeneID" id="7447927"/>
<reference evidence="4 5" key="2">
    <citation type="journal article" date="2008" name="Nature">
        <title>The Phaeodactylum genome reveals the evolutionary history of diatom genomes.</title>
        <authorList>
            <person name="Bowler C."/>
            <person name="Allen A.E."/>
            <person name="Badger J.H."/>
            <person name="Grimwood J."/>
            <person name="Jabbari K."/>
            <person name="Kuo A."/>
            <person name="Maheswari U."/>
            <person name="Martens C."/>
            <person name="Maumus F."/>
            <person name="Otillar R.P."/>
            <person name="Rayko E."/>
            <person name="Salamov A."/>
            <person name="Vandepoele K."/>
            <person name="Beszteri B."/>
            <person name="Gruber A."/>
            <person name="Heijde M."/>
            <person name="Katinka M."/>
            <person name="Mock T."/>
            <person name="Valentin K."/>
            <person name="Verret F."/>
            <person name="Berges J.A."/>
            <person name="Brownlee C."/>
            <person name="Cadoret J.P."/>
            <person name="Chiovitti A."/>
            <person name="Choi C.J."/>
            <person name="Coesel S."/>
            <person name="De Martino A."/>
            <person name="Detter J.C."/>
            <person name="Durkin C."/>
            <person name="Falciatore A."/>
            <person name="Fournet J."/>
            <person name="Haruta M."/>
            <person name="Huysman M.J."/>
            <person name="Jenkins B.D."/>
            <person name="Jiroutova K."/>
            <person name="Jorgensen R.E."/>
            <person name="Joubert Y."/>
            <person name="Kaplan A."/>
            <person name="Kroger N."/>
            <person name="Kroth P.G."/>
            <person name="La Roche J."/>
            <person name="Lindquist E."/>
            <person name="Lommer M."/>
            <person name="Martin-Jezequel V."/>
            <person name="Lopez P.J."/>
            <person name="Lucas S."/>
            <person name="Mangogna M."/>
            <person name="McGinnis K."/>
            <person name="Medlin L.K."/>
            <person name="Montsant A."/>
            <person name="Oudot-Le Secq M.P."/>
            <person name="Napoli C."/>
            <person name="Obornik M."/>
            <person name="Parker M.S."/>
            <person name="Petit J.L."/>
            <person name="Porcel B.M."/>
            <person name="Poulsen N."/>
            <person name="Robison M."/>
            <person name="Rychlewski L."/>
            <person name="Rynearson T.A."/>
            <person name="Schmutz J."/>
            <person name="Shapiro H."/>
            <person name="Siaut M."/>
            <person name="Stanley M."/>
            <person name="Sussman M.R."/>
            <person name="Taylor A.R."/>
            <person name="Vardi A."/>
            <person name="von Dassow P."/>
            <person name="Vyverman W."/>
            <person name="Willis A."/>
            <person name="Wyrwicz L.S."/>
            <person name="Rokhsar D.S."/>
            <person name="Weissenbach J."/>
            <person name="Armbrust E.V."/>
            <person name="Green B.R."/>
            <person name="Van de Peer Y."/>
            <person name="Grigoriev I.V."/>
        </authorList>
    </citation>
    <scope>NUCLEOTIDE SEQUENCE [LARGE SCALE GENOMIC DNA]</scope>
    <source>
        <strain evidence="4 5">CCMP1335</strain>
    </source>
</reference>
<dbReference type="OMA" id="SCGSMDG"/>
<dbReference type="InterPro" id="IPR004843">
    <property type="entry name" value="Calcineurin-like_PHP"/>
</dbReference>
<dbReference type="KEGG" id="tps:THAPSDRAFT_268671"/>
<dbReference type="Proteomes" id="UP000001449">
    <property type="component" value="Chromosome 4"/>
</dbReference>
<evidence type="ECO:0000313" key="4">
    <source>
        <dbReference type="EMBL" id="EED93293.1"/>
    </source>
</evidence>
<evidence type="ECO:0000256" key="1">
    <source>
        <dbReference type="ARBA" id="ARBA00023180"/>
    </source>
</evidence>
<evidence type="ECO:0000313" key="5">
    <source>
        <dbReference type="Proteomes" id="UP000001449"/>
    </source>
</evidence>